<evidence type="ECO:0000256" key="3">
    <source>
        <dbReference type="SAM" id="MobiDB-lite"/>
    </source>
</evidence>
<proteinExistence type="predicted"/>
<dbReference type="SUPFAM" id="SSF81383">
    <property type="entry name" value="F-box domain"/>
    <property type="match status" value="1"/>
</dbReference>
<evidence type="ECO:0000313" key="5">
    <source>
        <dbReference type="EMBL" id="CAI6336189.1"/>
    </source>
</evidence>
<name>A0A9W4UI88_9PLEO</name>
<dbReference type="EMBL" id="CAOQHR010000006">
    <property type="protein sequence ID" value="CAI6336189.1"/>
    <property type="molecule type" value="Genomic_DNA"/>
</dbReference>
<dbReference type="AlphaFoldDB" id="A0A9W4UI88"/>
<dbReference type="Proteomes" id="UP001152607">
    <property type="component" value="Unassembled WGS sequence"/>
</dbReference>
<dbReference type="OrthoDB" id="722566at2759"/>
<evidence type="ECO:0000256" key="1">
    <source>
        <dbReference type="ARBA" id="ARBA00004906"/>
    </source>
</evidence>
<organism evidence="5 6">
    <name type="scientific">Periconia digitata</name>
    <dbReference type="NCBI Taxonomy" id="1303443"/>
    <lineage>
        <taxon>Eukaryota</taxon>
        <taxon>Fungi</taxon>
        <taxon>Dikarya</taxon>
        <taxon>Ascomycota</taxon>
        <taxon>Pezizomycotina</taxon>
        <taxon>Dothideomycetes</taxon>
        <taxon>Pleosporomycetidae</taxon>
        <taxon>Pleosporales</taxon>
        <taxon>Massarineae</taxon>
        <taxon>Periconiaceae</taxon>
        <taxon>Periconia</taxon>
    </lineage>
</organism>
<reference evidence="5" key="1">
    <citation type="submission" date="2023-01" db="EMBL/GenBank/DDBJ databases">
        <authorList>
            <person name="Van Ghelder C."/>
            <person name="Rancurel C."/>
        </authorList>
    </citation>
    <scope>NUCLEOTIDE SEQUENCE</scope>
    <source>
        <strain evidence="5">CNCM I-4278</strain>
    </source>
</reference>
<dbReference type="InterPro" id="IPR001810">
    <property type="entry name" value="F-box_dom"/>
</dbReference>
<dbReference type="PANTHER" id="PTHR10706">
    <property type="entry name" value="F-BOX FAMILY PROTEIN"/>
    <property type="match status" value="1"/>
</dbReference>
<evidence type="ECO:0000313" key="6">
    <source>
        <dbReference type="Proteomes" id="UP001152607"/>
    </source>
</evidence>
<feature type="region of interest" description="Disordered" evidence="3">
    <location>
        <begin position="385"/>
        <end position="411"/>
    </location>
</feature>
<gene>
    <name evidence="5" type="ORF">PDIGIT_LOCUS9281</name>
</gene>
<feature type="compositionally biased region" description="Polar residues" evidence="3">
    <location>
        <begin position="396"/>
        <end position="408"/>
    </location>
</feature>
<accession>A0A9W4UI88</accession>
<keyword evidence="2" id="KW-0833">Ubl conjugation pathway</keyword>
<comment type="caution">
    <text evidence="5">The sequence shown here is derived from an EMBL/GenBank/DDBJ whole genome shotgun (WGS) entry which is preliminary data.</text>
</comment>
<dbReference type="InterPro" id="IPR036047">
    <property type="entry name" value="F-box-like_dom_sf"/>
</dbReference>
<evidence type="ECO:0000259" key="4">
    <source>
        <dbReference type="PROSITE" id="PS50181"/>
    </source>
</evidence>
<protein>
    <recommendedName>
        <fullName evidence="4">F-box domain-containing protein</fullName>
    </recommendedName>
</protein>
<sequence>MWNRGVDVHNDTQHQVLTTCTYISFPERENLLDFIPTFLPFLPFNSCIRTLRLIYKIKMSSIDDTAEVPPLFTLPSELIHHILSFLQWQDLLAVGLASRALHEHSQQDTLYHQIVQDNVPDSIVRKPANLSWRELFIQHHPYWFIVKKRIWFADNPHTGKLIVARYDHRINAIEAYTLMAERRQPAFQTWEWNPDAIIHTFHPRIQLDLNQPMVRLNQYGYENSDRSIQNRLQREIQMHLSNESTRPSAGLYSSIMLARPWPAGITTEATPIWPLLTIPSSSRTRTDSSTHFRNIGNRPSSLSELSTGTFRMRRWMEFWSPRQHIGSVRVGEEITTWATLPEESYTPTPQKPWQGIWCGDYAGHGCEFLAIMQPDEPQPLPLQAERAMRSREREGSVSSDGSWSTAPTDATEEWEDEFGDDFDHSSADSSSLGDSAATLHAAVNTAGERKGFSQDSWSSSNDETKYRGRIEAVKLTGDPNIPRGEYTFIAPDIGPNGLIRVATEELFKGARIVKSVGHIAARGFRDQDYMPSQLILISHDRLAQYWETFGHVSFYQRVNVEEFTRIP</sequence>
<evidence type="ECO:0000256" key="2">
    <source>
        <dbReference type="ARBA" id="ARBA00022786"/>
    </source>
</evidence>
<feature type="domain" description="F-box" evidence="4">
    <location>
        <begin position="68"/>
        <end position="114"/>
    </location>
</feature>
<feature type="compositionally biased region" description="Basic and acidic residues" evidence="3">
    <location>
        <begin position="386"/>
        <end position="395"/>
    </location>
</feature>
<dbReference type="PROSITE" id="PS50181">
    <property type="entry name" value="FBOX"/>
    <property type="match status" value="1"/>
</dbReference>
<dbReference type="Pfam" id="PF12014">
    <property type="entry name" value="Cyclin_D1_bind"/>
    <property type="match status" value="1"/>
</dbReference>
<dbReference type="InterPro" id="IPR045048">
    <property type="entry name" value="FBXO31/39"/>
</dbReference>
<dbReference type="CDD" id="cd09917">
    <property type="entry name" value="F-box_SF"/>
    <property type="match status" value="1"/>
</dbReference>
<dbReference type="Pfam" id="PF12937">
    <property type="entry name" value="F-box-like"/>
    <property type="match status" value="1"/>
</dbReference>
<dbReference type="PANTHER" id="PTHR10706:SF130">
    <property type="entry name" value="F-BOX ONLY PROTEIN 31"/>
    <property type="match status" value="1"/>
</dbReference>
<dbReference type="Gene3D" id="1.20.1280.50">
    <property type="match status" value="1"/>
</dbReference>
<comment type="pathway">
    <text evidence="1">Protein modification; protein ubiquitination.</text>
</comment>
<keyword evidence="6" id="KW-1185">Reference proteome</keyword>